<comment type="caution">
    <text evidence="6">The sequence shown here is derived from an EMBL/GenBank/DDBJ whole genome shotgun (WGS) entry which is preliminary data.</text>
</comment>
<dbReference type="EMBL" id="JAAFOW010001722">
    <property type="protein sequence ID" value="KAF5259484.1"/>
    <property type="molecule type" value="Genomic_DNA"/>
</dbReference>
<feature type="signal peptide" evidence="2">
    <location>
        <begin position="1"/>
        <end position="20"/>
    </location>
</feature>
<dbReference type="Gene3D" id="2.60.40.10">
    <property type="entry name" value="Immunoglobulins"/>
    <property type="match status" value="1"/>
</dbReference>
<evidence type="ECO:0000256" key="1">
    <source>
        <dbReference type="ARBA" id="ARBA00022729"/>
    </source>
</evidence>
<dbReference type="Gene3D" id="3.50.4.10">
    <property type="entry name" value="Hepatocyte Growth Factor"/>
    <property type="match status" value="1"/>
</dbReference>
<dbReference type="PANTHER" id="PTHR32208">
    <property type="entry name" value="SECRETED PROTEIN-RELATED"/>
    <property type="match status" value="1"/>
</dbReference>
<dbReference type="Pfam" id="PF09118">
    <property type="entry name" value="GO-like_E_set"/>
    <property type="match status" value="1"/>
</dbReference>
<dbReference type="Proteomes" id="UP000558688">
    <property type="component" value="Unassembled WGS sequence"/>
</dbReference>
<dbReference type="InterPro" id="IPR037293">
    <property type="entry name" value="Gal_Oxidase_central_sf"/>
</dbReference>
<dbReference type="InterPro" id="IPR011043">
    <property type="entry name" value="Gal_Oxase/kelch_b-propeller"/>
</dbReference>
<sequence>MVQLPFVALAALLITPFTSAALTQCPSKEASWTSKTGTEYTICRNTDYRYGGGSLKVARDIKSTNACVEICSKDPRCVKAVYDKRNRICHVKDNANEAKMNWASDAKFDTIRVKNVNEGVFISRCPNPTNNYRSKGGKTFNVCHNSDYVGPTTRMTKNCASLAACADICSGIKTCKKAVYDKQEKVCHIKETEPKASLFWVQSKRYSVVHAPVESKPATQGKWSDLIRLPVIPVAAYVVPQFPQSQQLLFFSSWGADAFGGASGRTQFGVLDLPSGAVGQREVADTHHDMFCPGMSQLADGRILIQGGSDAEAVTLYNPKTNAFTRGPDMKMPRGYQTSTILSDGRVFTIGGAYSGPRQGKNGEVYDPKANKWTMLPGADVKPMLTKDREGIWREDNHAWLFGWKDGSVFQAGPSKEQHWYGTKQKGSIVKSGKRDNADAMCGIFVMYDAVAGKILSAGGAQDYTASDANKRAHITTIGAPYKPASVKRVADMAFPRGFGNAVVLPDGTVLVTGGQRKAMVFTNTEGILVPELYNPATNKWTQLAPHAVPRNYHSVSILLPDATVFIGGGGLCYVAKIGGSTAGCDKTADHADGEIFQPPYLFNKDGSIAKRPIIQNLAQKPVKAGSTLKFSVTNTSGKVKMSLVRMGSATHSVNSDQRRVPLTDFQVKGNQYTVKLPKDNGVLLPGYYYLFVMSPQGTPSMSKTVQIAFSDLNDPAIMHPVEELFLDISIHEVLTQTMVTFVQPWKTTYIDSIREQRYGDAIWARYCIEGGVENGVIIGQGPNPDITVLDQIREDALEAKTNEPELFAEALELYRNTSSADGHPEVLQIIFDTDRMEHQD</sequence>
<protein>
    <recommendedName>
        <fullName evidence="8">Galactose oxidase</fullName>
    </recommendedName>
</protein>
<dbReference type="PANTHER" id="PTHR32208:SF56">
    <property type="entry name" value="GALACTOSE OXIDASE-RELATED"/>
    <property type="match status" value="1"/>
</dbReference>
<dbReference type="InterPro" id="IPR013783">
    <property type="entry name" value="Ig-like_fold"/>
</dbReference>
<accession>A0A8H5A6H3</accession>
<feature type="domain" description="Apple" evidence="3">
    <location>
        <begin position="45"/>
        <end position="98"/>
    </location>
</feature>
<dbReference type="InterPro" id="IPR014756">
    <property type="entry name" value="Ig_E-set"/>
</dbReference>
<keyword evidence="1 2" id="KW-0732">Signal</keyword>
<dbReference type="InterPro" id="IPR006652">
    <property type="entry name" value="Kelch_1"/>
</dbReference>
<dbReference type="AlphaFoldDB" id="A0A8H5A6H3"/>
<evidence type="ECO:0000313" key="6">
    <source>
        <dbReference type="EMBL" id="KAF5259484.1"/>
    </source>
</evidence>
<evidence type="ECO:0000259" key="4">
    <source>
        <dbReference type="Pfam" id="PF07250"/>
    </source>
</evidence>
<dbReference type="SUPFAM" id="SSF81296">
    <property type="entry name" value="E set domains"/>
    <property type="match status" value="1"/>
</dbReference>
<dbReference type="InterPro" id="IPR003609">
    <property type="entry name" value="Pan_app"/>
</dbReference>
<dbReference type="InterPro" id="IPR015202">
    <property type="entry name" value="GO-like_E_set"/>
</dbReference>
<dbReference type="SMART" id="SM00612">
    <property type="entry name" value="Kelch"/>
    <property type="match status" value="3"/>
</dbReference>
<evidence type="ECO:0008006" key="8">
    <source>
        <dbReference type="Google" id="ProtNLM"/>
    </source>
</evidence>
<evidence type="ECO:0000256" key="2">
    <source>
        <dbReference type="SAM" id="SignalP"/>
    </source>
</evidence>
<reference evidence="6" key="1">
    <citation type="submission" date="2020-02" db="EMBL/GenBank/DDBJ databases">
        <title>Identification and distribution of gene clusters putatively required for synthesis of sphingolipid metabolism inhibitors in phylogenetically diverse species of the filamentous fungus Fusarium.</title>
        <authorList>
            <person name="Kim H.-S."/>
            <person name="Busman M."/>
            <person name="Brown D.W."/>
            <person name="Divon H."/>
            <person name="Uhlig S."/>
            <person name="Proctor R.H."/>
        </authorList>
    </citation>
    <scope>NUCLEOTIDE SEQUENCE [LARGE SCALE GENOMIC DNA]</scope>
    <source>
        <strain evidence="6">NRRL 39464</strain>
    </source>
</reference>
<organism evidence="6 7">
    <name type="scientific">Fusarium oxysporum</name>
    <name type="common">Fusarium vascular wilt</name>
    <dbReference type="NCBI Taxonomy" id="5507"/>
    <lineage>
        <taxon>Eukaryota</taxon>
        <taxon>Fungi</taxon>
        <taxon>Dikarya</taxon>
        <taxon>Ascomycota</taxon>
        <taxon>Pezizomycotina</taxon>
        <taxon>Sordariomycetes</taxon>
        <taxon>Hypocreomycetidae</taxon>
        <taxon>Hypocreales</taxon>
        <taxon>Nectriaceae</taxon>
        <taxon>Fusarium</taxon>
        <taxon>Fusarium oxysporum species complex</taxon>
    </lineage>
</organism>
<dbReference type="InterPro" id="IPR009880">
    <property type="entry name" value="Glyoxal_oxidase_N"/>
</dbReference>
<name>A0A8H5A6H3_FUSOX</name>
<dbReference type="Pfam" id="PF00024">
    <property type="entry name" value="PAN_1"/>
    <property type="match status" value="2"/>
</dbReference>
<dbReference type="SUPFAM" id="SSF50965">
    <property type="entry name" value="Galactose oxidase, central domain"/>
    <property type="match status" value="1"/>
</dbReference>
<feature type="domain" description="Glyoxal oxidase N-terminal" evidence="4">
    <location>
        <begin position="454"/>
        <end position="570"/>
    </location>
</feature>
<feature type="domain" description="Apple" evidence="3">
    <location>
        <begin position="143"/>
        <end position="195"/>
    </location>
</feature>
<feature type="chain" id="PRO_5034921359" description="Galactose oxidase" evidence="2">
    <location>
        <begin position="21"/>
        <end position="841"/>
    </location>
</feature>
<proteinExistence type="predicted"/>
<dbReference type="Gene3D" id="2.130.10.80">
    <property type="entry name" value="Galactose oxidase/kelch, beta-propeller"/>
    <property type="match status" value="1"/>
</dbReference>
<evidence type="ECO:0000313" key="7">
    <source>
        <dbReference type="Proteomes" id="UP000558688"/>
    </source>
</evidence>
<dbReference type="CDD" id="cd02851">
    <property type="entry name" value="E_set_GO_C"/>
    <property type="match status" value="1"/>
</dbReference>
<dbReference type="Pfam" id="PF07250">
    <property type="entry name" value="Glyoxal_oxid_N"/>
    <property type="match status" value="1"/>
</dbReference>
<evidence type="ECO:0000259" key="5">
    <source>
        <dbReference type="Pfam" id="PF09118"/>
    </source>
</evidence>
<gene>
    <name evidence="6" type="ORF">FOXYS1_9879</name>
</gene>
<feature type="domain" description="Galactose oxidase-like Early set" evidence="5">
    <location>
        <begin position="612"/>
        <end position="708"/>
    </location>
</feature>
<evidence type="ECO:0000259" key="3">
    <source>
        <dbReference type="Pfam" id="PF00024"/>
    </source>
</evidence>